<keyword evidence="3" id="KW-1185">Reference proteome</keyword>
<sequence length="164" mass="17479">MLRSVLAASVLAVMPMAAMAQNSIDDDSRIIRQITLADLEEVVTDLGHTIDSTGVVGDVSVRAQDSNGLVYILEGTACGETGRCYGVNMQVRYTVDTPDYVAINDANVKRAAVSVWHSGSTLGISRYLILDGGMQMENLGVNVRNLLAIAPYAMEVATGQAVEE</sequence>
<accession>A0ABW1S636</accession>
<proteinExistence type="predicted"/>
<dbReference type="Proteomes" id="UP001596303">
    <property type="component" value="Unassembled WGS sequence"/>
</dbReference>
<protein>
    <submittedName>
        <fullName evidence="2">YbjN domain-containing protein</fullName>
    </submittedName>
</protein>
<comment type="caution">
    <text evidence="2">The sequence shown here is derived from an EMBL/GenBank/DDBJ whole genome shotgun (WGS) entry which is preliminary data.</text>
</comment>
<gene>
    <name evidence="2" type="ORF">ACFQDM_03610</name>
</gene>
<keyword evidence="1" id="KW-0732">Signal</keyword>
<organism evidence="2 3">
    <name type="scientific">Ponticaulis profundi</name>
    <dbReference type="NCBI Taxonomy" id="2665222"/>
    <lineage>
        <taxon>Bacteria</taxon>
        <taxon>Pseudomonadati</taxon>
        <taxon>Pseudomonadota</taxon>
        <taxon>Alphaproteobacteria</taxon>
        <taxon>Hyphomonadales</taxon>
        <taxon>Hyphomonadaceae</taxon>
        <taxon>Ponticaulis</taxon>
    </lineage>
</organism>
<dbReference type="RefSeq" id="WP_377375604.1">
    <property type="nucleotide sequence ID" value="NZ_JBHSSW010000004.1"/>
</dbReference>
<evidence type="ECO:0000256" key="1">
    <source>
        <dbReference type="SAM" id="SignalP"/>
    </source>
</evidence>
<feature type="chain" id="PRO_5046164446" evidence="1">
    <location>
        <begin position="21"/>
        <end position="164"/>
    </location>
</feature>
<feature type="signal peptide" evidence="1">
    <location>
        <begin position="1"/>
        <end position="20"/>
    </location>
</feature>
<dbReference type="EMBL" id="JBHSSW010000004">
    <property type="protein sequence ID" value="MFC6197146.1"/>
    <property type="molecule type" value="Genomic_DNA"/>
</dbReference>
<evidence type="ECO:0000313" key="3">
    <source>
        <dbReference type="Proteomes" id="UP001596303"/>
    </source>
</evidence>
<evidence type="ECO:0000313" key="2">
    <source>
        <dbReference type="EMBL" id="MFC6197146.1"/>
    </source>
</evidence>
<name>A0ABW1S636_9PROT</name>
<reference evidence="3" key="1">
    <citation type="journal article" date="2019" name="Int. J. Syst. Evol. Microbiol.">
        <title>The Global Catalogue of Microorganisms (GCM) 10K type strain sequencing project: providing services to taxonomists for standard genome sequencing and annotation.</title>
        <authorList>
            <consortium name="The Broad Institute Genomics Platform"/>
            <consortium name="The Broad Institute Genome Sequencing Center for Infectious Disease"/>
            <person name="Wu L."/>
            <person name="Ma J."/>
        </authorList>
    </citation>
    <scope>NUCLEOTIDE SEQUENCE [LARGE SCALE GENOMIC DNA]</scope>
    <source>
        <strain evidence="3">CGMCC-1.15741</strain>
    </source>
</reference>